<name>A0A9D4MWI2_DREPO</name>
<evidence type="ECO:0000313" key="1">
    <source>
        <dbReference type="EMBL" id="KAH3883044.1"/>
    </source>
</evidence>
<reference evidence="1" key="1">
    <citation type="journal article" date="2019" name="bioRxiv">
        <title>The Genome of the Zebra Mussel, Dreissena polymorpha: A Resource for Invasive Species Research.</title>
        <authorList>
            <person name="McCartney M.A."/>
            <person name="Auch B."/>
            <person name="Kono T."/>
            <person name="Mallez S."/>
            <person name="Zhang Y."/>
            <person name="Obille A."/>
            <person name="Becker A."/>
            <person name="Abrahante J.E."/>
            <person name="Garbe J."/>
            <person name="Badalamenti J.P."/>
            <person name="Herman A."/>
            <person name="Mangelson H."/>
            <person name="Liachko I."/>
            <person name="Sullivan S."/>
            <person name="Sone E.D."/>
            <person name="Koren S."/>
            <person name="Silverstein K.A.T."/>
            <person name="Beckman K.B."/>
            <person name="Gohl D.M."/>
        </authorList>
    </citation>
    <scope>NUCLEOTIDE SEQUENCE</scope>
    <source>
        <strain evidence="1">Duluth1</strain>
        <tissue evidence="1">Whole animal</tissue>
    </source>
</reference>
<accession>A0A9D4MWI2</accession>
<gene>
    <name evidence="1" type="ORF">DPMN_006992</name>
</gene>
<dbReference type="Proteomes" id="UP000828390">
    <property type="component" value="Unassembled WGS sequence"/>
</dbReference>
<dbReference type="EMBL" id="JAIWYP010000001">
    <property type="protein sequence ID" value="KAH3883044.1"/>
    <property type="molecule type" value="Genomic_DNA"/>
</dbReference>
<protein>
    <submittedName>
        <fullName evidence="1">Uncharacterized protein</fullName>
    </submittedName>
</protein>
<evidence type="ECO:0000313" key="2">
    <source>
        <dbReference type="Proteomes" id="UP000828390"/>
    </source>
</evidence>
<reference evidence="1" key="2">
    <citation type="submission" date="2020-11" db="EMBL/GenBank/DDBJ databases">
        <authorList>
            <person name="McCartney M.A."/>
            <person name="Auch B."/>
            <person name="Kono T."/>
            <person name="Mallez S."/>
            <person name="Becker A."/>
            <person name="Gohl D.M."/>
            <person name="Silverstein K.A.T."/>
            <person name="Koren S."/>
            <person name="Bechman K.B."/>
            <person name="Herman A."/>
            <person name="Abrahante J.E."/>
            <person name="Garbe J."/>
        </authorList>
    </citation>
    <scope>NUCLEOTIDE SEQUENCE</scope>
    <source>
        <strain evidence="1">Duluth1</strain>
        <tissue evidence="1">Whole animal</tissue>
    </source>
</reference>
<proteinExistence type="predicted"/>
<sequence length="70" mass="8284">MKVAVPLDCHGNQCQPETFWNAREFFTIVDEVNQTREDEDINDYEQDEKHFAYLSLFDSVNNTVLQDTRL</sequence>
<organism evidence="1 2">
    <name type="scientific">Dreissena polymorpha</name>
    <name type="common">Zebra mussel</name>
    <name type="synonym">Mytilus polymorpha</name>
    <dbReference type="NCBI Taxonomy" id="45954"/>
    <lineage>
        <taxon>Eukaryota</taxon>
        <taxon>Metazoa</taxon>
        <taxon>Spiralia</taxon>
        <taxon>Lophotrochozoa</taxon>
        <taxon>Mollusca</taxon>
        <taxon>Bivalvia</taxon>
        <taxon>Autobranchia</taxon>
        <taxon>Heteroconchia</taxon>
        <taxon>Euheterodonta</taxon>
        <taxon>Imparidentia</taxon>
        <taxon>Neoheterodontei</taxon>
        <taxon>Myida</taxon>
        <taxon>Dreissenoidea</taxon>
        <taxon>Dreissenidae</taxon>
        <taxon>Dreissena</taxon>
    </lineage>
</organism>
<keyword evidence="2" id="KW-1185">Reference proteome</keyword>
<dbReference type="AlphaFoldDB" id="A0A9D4MWI2"/>
<comment type="caution">
    <text evidence="1">The sequence shown here is derived from an EMBL/GenBank/DDBJ whole genome shotgun (WGS) entry which is preliminary data.</text>
</comment>